<protein>
    <submittedName>
        <fullName evidence="3">Putative sec1-like protein</fullName>
    </submittedName>
    <submittedName>
        <fullName evidence="2">Sec1-family transporter</fullName>
    </submittedName>
</protein>
<gene>
    <name evidence="2" type="ordered locus">MTR_8g052140</name>
    <name evidence="3" type="ORF">MtrunA17_Chr8g0358041</name>
</gene>
<evidence type="ECO:0000313" key="4">
    <source>
        <dbReference type="EnsemblPlants" id="AET02785"/>
    </source>
</evidence>
<dbReference type="SUPFAM" id="SSF56815">
    <property type="entry name" value="Sec1/munc18-like (SM) proteins"/>
    <property type="match status" value="1"/>
</dbReference>
<reference evidence="3" key="4">
    <citation type="journal article" date="2018" name="Nat. Plants">
        <title>Whole-genome landscape of Medicago truncatula symbiotic genes.</title>
        <authorList>
            <person name="Pecrix Y."/>
            <person name="Gamas P."/>
            <person name="Carrere S."/>
        </authorList>
    </citation>
    <scope>NUCLEOTIDE SEQUENCE</scope>
    <source>
        <tissue evidence="3">Leaves</tissue>
    </source>
</reference>
<evidence type="ECO:0000313" key="5">
    <source>
        <dbReference type="Proteomes" id="UP000002051"/>
    </source>
</evidence>
<dbReference type="Gene3D" id="3.40.50.2060">
    <property type="match status" value="1"/>
</dbReference>
<dbReference type="Proteomes" id="UP000265566">
    <property type="component" value="Chromosome 8"/>
</dbReference>
<proteinExistence type="predicted"/>
<evidence type="ECO:0000313" key="2">
    <source>
        <dbReference type="EMBL" id="AET02785.1"/>
    </source>
</evidence>
<evidence type="ECO:0000256" key="1">
    <source>
        <dbReference type="SAM" id="MobiDB-lite"/>
    </source>
</evidence>
<dbReference type="InterPro" id="IPR043154">
    <property type="entry name" value="Sec-1-like_dom1"/>
</dbReference>
<reference evidence="2 5" key="1">
    <citation type="journal article" date="2011" name="Nature">
        <title>The Medicago genome provides insight into the evolution of rhizobial symbioses.</title>
        <authorList>
            <person name="Young N.D."/>
            <person name="Debelle F."/>
            <person name="Oldroyd G.E."/>
            <person name="Geurts R."/>
            <person name="Cannon S.B."/>
            <person name="Udvardi M.K."/>
            <person name="Benedito V.A."/>
            <person name="Mayer K.F."/>
            <person name="Gouzy J."/>
            <person name="Schoof H."/>
            <person name="Van de Peer Y."/>
            <person name="Proost S."/>
            <person name="Cook D.R."/>
            <person name="Meyers B.C."/>
            <person name="Spannagl M."/>
            <person name="Cheung F."/>
            <person name="De Mita S."/>
            <person name="Krishnakumar V."/>
            <person name="Gundlach H."/>
            <person name="Zhou S."/>
            <person name="Mudge J."/>
            <person name="Bharti A.K."/>
            <person name="Murray J.D."/>
            <person name="Naoumkina M.A."/>
            <person name="Rosen B."/>
            <person name="Silverstein K.A."/>
            <person name="Tang H."/>
            <person name="Rombauts S."/>
            <person name="Zhao P.X."/>
            <person name="Zhou P."/>
            <person name="Barbe V."/>
            <person name="Bardou P."/>
            <person name="Bechner M."/>
            <person name="Bellec A."/>
            <person name="Berger A."/>
            <person name="Berges H."/>
            <person name="Bidwell S."/>
            <person name="Bisseling T."/>
            <person name="Choisne N."/>
            <person name="Couloux A."/>
            <person name="Denny R."/>
            <person name="Deshpande S."/>
            <person name="Dai X."/>
            <person name="Doyle J.J."/>
            <person name="Dudez A.M."/>
            <person name="Farmer A.D."/>
            <person name="Fouteau S."/>
            <person name="Franken C."/>
            <person name="Gibelin C."/>
            <person name="Gish J."/>
            <person name="Goldstein S."/>
            <person name="Gonzalez A.J."/>
            <person name="Green P.J."/>
            <person name="Hallab A."/>
            <person name="Hartog M."/>
            <person name="Hua A."/>
            <person name="Humphray S.J."/>
            <person name="Jeong D.H."/>
            <person name="Jing Y."/>
            <person name="Jocker A."/>
            <person name="Kenton S.M."/>
            <person name="Kim D.J."/>
            <person name="Klee K."/>
            <person name="Lai H."/>
            <person name="Lang C."/>
            <person name="Lin S."/>
            <person name="Macmil S.L."/>
            <person name="Magdelenat G."/>
            <person name="Matthews L."/>
            <person name="McCorrison J."/>
            <person name="Monaghan E.L."/>
            <person name="Mun J.H."/>
            <person name="Najar F.Z."/>
            <person name="Nicholson C."/>
            <person name="Noirot C."/>
            <person name="O'Bleness M."/>
            <person name="Paule C.R."/>
            <person name="Poulain J."/>
            <person name="Prion F."/>
            <person name="Qin B."/>
            <person name="Qu C."/>
            <person name="Retzel E.F."/>
            <person name="Riddle C."/>
            <person name="Sallet E."/>
            <person name="Samain S."/>
            <person name="Samson N."/>
            <person name="Sanders I."/>
            <person name="Saurat O."/>
            <person name="Scarpelli C."/>
            <person name="Schiex T."/>
            <person name="Segurens B."/>
            <person name="Severin A.J."/>
            <person name="Sherrier D.J."/>
            <person name="Shi R."/>
            <person name="Sims S."/>
            <person name="Singer S.R."/>
            <person name="Sinharoy S."/>
            <person name="Sterck L."/>
            <person name="Viollet A."/>
            <person name="Wang B.B."/>
            <person name="Wang K."/>
            <person name="Wang M."/>
            <person name="Wang X."/>
            <person name="Warfsmann J."/>
            <person name="Weissenbach J."/>
            <person name="White D.D."/>
            <person name="White J.D."/>
            <person name="Wiley G.B."/>
            <person name="Wincker P."/>
            <person name="Xing Y."/>
            <person name="Yang L."/>
            <person name="Yao Z."/>
            <person name="Ying F."/>
            <person name="Zhai J."/>
            <person name="Zhou L."/>
            <person name="Zuber A."/>
            <person name="Denarie J."/>
            <person name="Dixon R.A."/>
            <person name="May G.D."/>
            <person name="Schwartz D.C."/>
            <person name="Rogers J."/>
            <person name="Quetier F."/>
            <person name="Town C.D."/>
            <person name="Roe B.A."/>
        </authorList>
    </citation>
    <scope>NUCLEOTIDE SEQUENCE [LARGE SCALE GENOMIC DNA]</scope>
    <source>
        <strain evidence="2">A17</strain>
        <strain evidence="4 5">cv. Jemalong A17</strain>
    </source>
</reference>
<feature type="region of interest" description="Disordered" evidence="1">
    <location>
        <begin position="1"/>
        <end position="26"/>
    </location>
</feature>
<dbReference type="HOGENOM" id="CLU_2577537_0_0_1"/>
<dbReference type="eggNOG" id="KOG1301">
    <property type="taxonomic scope" value="Eukaryota"/>
</dbReference>
<organism evidence="2 5">
    <name type="scientific">Medicago truncatula</name>
    <name type="common">Barrel medic</name>
    <name type="synonym">Medicago tribuloides</name>
    <dbReference type="NCBI Taxonomy" id="3880"/>
    <lineage>
        <taxon>Eukaryota</taxon>
        <taxon>Viridiplantae</taxon>
        <taxon>Streptophyta</taxon>
        <taxon>Embryophyta</taxon>
        <taxon>Tracheophyta</taxon>
        <taxon>Spermatophyta</taxon>
        <taxon>Magnoliopsida</taxon>
        <taxon>eudicotyledons</taxon>
        <taxon>Gunneridae</taxon>
        <taxon>Pentapetalae</taxon>
        <taxon>rosids</taxon>
        <taxon>fabids</taxon>
        <taxon>Fabales</taxon>
        <taxon>Fabaceae</taxon>
        <taxon>Papilionoideae</taxon>
        <taxon>50 kb inversion clade</taxon>
        <taxon>NPAAA clade</taxon>
        <taxon>Hologalegina</taxon>
        <taxon>IRL clade</taxon>
        <taxon>Trifolieae</taxon>
        <taxon>Medicago</taxon>
    </lineage>
</organism>
<accession>G7L9C6</accession>
<dbReference type="InterPro" id="IPR036045">
    <property type="entry name" value="Sec1-like_sf"/>
</dbReference>
<dbReference type="EMBL" id="CM001224">
    <property type="protein sequence ID" value="AET02785.1"/>
    <property type="molecule type" value="Genomic_DNA"/>
</dbReference>
<keyword evidence="5" id="KW-1185">Reference proteome</keyword>
<reference evidence="2 5" key="2">
    <citation type="journal article" date="2014" name="BMC Genomics">
        <title>An improved genome release (version Mt4.0) for the model legume Medicago truncatula.</title>
        <authorList>
            <person name="Tang H."/>
            <person name="Krishnakumar V."/>
            <person name="Bidwell S."/>
            <person name="Rosen B."/>
            <person name="Chan A."/>
            <person name="Zhou S."/>
            <person name="Gentzbittel L."/>
            <person name="Childs K.L."/>
            <person name="Yandell M."/>
            <person name="Gundlach H."/>
            <person name="Mayer K.F."/>
            <person name="Schwartz D.C."/>
            <person name="Town C.D."/>
        </authorList>
    </citation>
    <scope>GENOME REANNOTATION</scope>
    <source>
        <strain evidence="4 5">cv. Jemalong A17</strain>
    </source>
</reference>
<dbReference type="PaxDb" id="3880-AET02785"/>
<sequence>MHCTNVKPKPTNNRNNNNNEQRSIQDPNLRQILSNILSLLIHVKDFCKHGVTLYFLIDKDRKPVHDVPAVYFVLAVIVSKD</sequence>
<dbReference type="Gramene" id="rna46931">
    <property type="protein sequence ID" value="RHN40736.1"/>
    <property type="gene ID" value="gene46931"/>
</dbReference>
<dbReference type="Proteomes" id="UP000002051">
    <property type="component" value="Chromosome 8"/>
</dbReference>
<evidence type="ECO:0000313" key="3">
    <source>
        <dbReference type="EMBL" id="RHN40736.1"/>
    </source>
</evidence>
<name>G7L9C6_MEDTR</name>
<dbReference type="EnsemblPlants" id="AET02785">
    <property type="protein sequence ID" value="AET02785"/>
    <property type="gene ID" value="MTR_8g052140"/>
</dbReference>
<reference evidence="4" key="3">
    <citation type="submission" date="2015-04" db="UniProtKB">
        <authorList>
            <consortium name="EnsemblPlants"/>
        </authorList>
    </citation>
    <scope>IDENTIFICATION</scope>
    <source>
        <strain evidence="4">cv. Jemalong A17</strain>
    </source>
</reference>
<dbReference type="AlphaFoldDB" id="G7L9C6"/>
<dbReference type="STRING" id="3880.G7L9C6"/>
<dbReference type="EMBL" id="PSQE01000008">
    <property type="protein sequence ID" value="RHN40736.1"/>
    <property type="molecule type" value="Genomic_DNA"/>
</dbReference>